<dbReference type="STRING" id="1608583.BN1356_00391"/>
<gene>
    <name evidence="5" type="primary">regR</name>
    <name evidence="5" type="ORF">BN1356_00391</name>
</gene>
<dbReference type="CDD" id="cd06283">
    <property type="entry name" value="PBP1_RegR_EndR_KdgR-like"/>
    <property type="match status" value="1"/>
</dbReference>
<accession>A0A0E4CS09</accession>
<reference evidence="6" key="1">
    <citation type="submission" date="2015-03" db="EMBL/GenBank/DDBJ databases">
        <authorList>
            <person name="Urmite Genomes"/>
        </authorList>
    </citation>
    <scope>NUCLEOTIDE SEQUENCE [LARGE SCALE GENOMIC DNA]</scope>
    <source>
        <strain evidence="6">FF10</strain>
    </source>
</reference>
<dbReference type="EMBL" id="CTEN01000001">
    <property type="protein sequence ID" value="CQR24019.1"/>
    <property type="molecule type" value="Genomic_DNA"/>
</dbReference>
<protein>
    <submittedName>
        <fullName evidence="5">Sugar binding transcriptional regulator RegR</fullName>
    </submittedName>
</protein>
<dbReference type="Pfam" id="PF00356">
    <property type="entry name" value="LacI"/>
    <property type="match status" value="1"/>
</dbReference>
<dbReference type="InterPro" id="IPR000843">
    <property type="entry name" value="HTH_LacI"/>
</dbReference>
<dbReference type="Gene3D" id="1.10.260.40">
    <property type="entry name" value="lambda repressor-like DNA-binding domains"/>
    <property type="match status" value="1"/>
</dbReference>
<evidence type="ECO:0000313" key="5">
    <source>
        <dbReference type="EMBL" id="CQR24019.1"/>
    </source>
</evidence>
<dbReference type="InterPro" id="IPR028082">
    <property type="entry name" value="Peripla_BP_I"/>
</dbReference>
<evidence type="ECO:0000259" key="4">
    <source>
        <dbReference type="PROSITE" id="PS50932"/>
    </source>
</evidence>
<evidence type="ECO:0000313" key="6">
    <source>
        <dbReference type="Proteomes" id="UP000198604"/>
    </source>
</evidence>
<dbReference type="PROSITE" id="PS50932">
    <property type="entry name" value="HTH_LACI_2"/>
    <property type="match status" value="1"/>
</dbReference>
<keyword evidence="2" id="KW-0238">DNA-binding</keyword>
<dbReference type="SUPFAM" id="SSF47413">
    <property type="entry name" value="lambda repressor-like DNA-binding domains"/>
    <property type="match status" value="1"/>
</dbReference>
<proteinExistence type="predicted"/>
<dbReference type="SUPFAM" id="SSF53822">
    <property type="entry name" value="Periplasmic binding protein-like I"/>
    <property type="match status" value="1"/>
</dbReference>
<dbReference type="AlphaFoldDB" id="A0A0E4CS09"/>
<keyword evidence="6" id="KW-1185">Reference proteome</keyword>
<dbReference type="InterPro" id="IPR001761">
    <property type="entry name" value="Peripla_BP/Lac1_sug-bd_dom"/>
</dbReference>
<dbReference type="Pfam" id="PF00532">
    <property type="entry name" value="Peripla_BP_1"/>
    <property type="match status" value="1"/>
</dbReference>
<name>A0A0E4CS09_9STRE</name>
<dbReference type="GO" id="GO:0000976">
    <property type="term" value="F:transcription cis-regulatory region binding"/>
    <property type="evidence" value="ECO:0007669"/>
    <property type="project" value="TreeGrafter"/>
</dbReference>
<dbReference type="GO" id="GO:0003700">
    <property type="term" value="F:DNA-binding transcription factor activity"/>
    <property type="evidence" value="ECO:0007669"/>
    <property type="project" value="TreeGrafter"/>
</dbReference>
<feature type="domain" description="HTH lacI-type" evidence="4">
    <location>
        <begin position="12"/>
        <end position="67"/>
    </location>
</feature>
<dbReference type="SMART" id="SM00354">
    <property type="entry name" value="HTH_LACI"/>
    <property type="match status" value="1"/>
</dbReference>
<dbReference type="CDD" id="cd01392">
    <property type="entry name" value="HTH_LacI"/>
    <property type="match status" value="1"/>
</dbReference>
<dbReference type="Gene3D" id="3.40.50.2300">
    <property type="match status" value="2"/>
</dbReference>
<keyword evidence="1" id="KW-0805">Transcription regulation</keyword>
<keyword evidence="3" id="KW-0804">Transcription</keyword>
<organism evidence="5 6">
    <name type="scientific">Streptococcus varani</name>
    <dbReference type="NCBI Taxonomy" id="1608583"/>
    <lineage>
        <taxon>Bacteria</taxon>
        <taxon>Bacillati</taxon>
        <taxon>Bacillota</taxon>
        <taxon>Bacilli</taxon>
        <taxon>Lactobacillales</taxon>
        <taxon>Streptococcaceae</taxon>
        <taxon>Streptococcus</taxon>
    </lineage>
</organism>
<dbReference type="PANTHER" id="PTHR30146:SF154">
    <property type="entry name" value="TRANSCRIPTION REGULATOR, MEMBER OF GALR FAMILY"/>
    <property type="match status" value="1"/>
</dbReference>
<evidence type="ECO:0000256" key="3">
    <source>
        <dbReference type="ARBA" id="ARBA00023163"/>
    </source>
</evidence>
<sequence>MYKGIVTMSRKITIKNIAEMAQTSKTTVSFYLNGRYEKMSQETREKIKNVIQETGYEPSIVARSLNSKRTKLIGVLIGDITNSFSNQIVKGIENIAQKRGYQVIVGNSNYDPESEDRYIENMLRLGVDGFIIQPTSNFRKYAKISQETKKSLVFFDSQLYEHRSNWVKTNNYDAVYDATQACVQKGYEDFIIITADTSLLSTRIERASGYIDALTDSSLSYATYIIDDGQTTVEDISLFLQNTVRADRKTLVFVPNCWALPIVFTALKKMKFQDMNIGLIGFDNTEWTDLSSPSVTTIVQPAFQEGEQATKILIDQIEGLDQEERQQVLNCSINWRESTK</sequence>
<dbReference type="PANTHER" id="PTHR30146">
    <property type="entry name" value="LACI-RELATED TRANSCRIPTIONAL REPRESSOR"/>
    <property type="match status" value="1"/>
</dbReference>
<evidence type="ECO:0000256" key="2">
    <source>
        <dbReference type="ARBA" id="ARBA00023125"/>
    </source>
</evidence>
<evidence type="ECO:0000256" key="1">
    <source>
        <dbReference type="ARBA" id="ARBA00023015"/>
    </source>
</evidence>
<dbReference type="InterPro" id="IPR010982">
    <property type="entry name" value="Lambda_DNA-bd_dom_sf"/>
</dbReference>
<dbReference type="Proteomes" id="UP000198604">
    <property type="component" value="Unassembled WGS sequence"/>
</dbReference>